<protein>
    <submittedName>
        <fullName evidence="1">Transposase, IS4</fullName>
    </submittedName>
</protein>
<dbReference type="AlphaFoldDB" id="M2XXP1"/>
<organism evidence="1 2">
    <name type="scientific">Kocuria palustris PEL</name>
    <dbReference type="NCBI Taxonomy" id="1236550"/>
    <lineage>
        <taxon>Bacteria</taxon>
        <taxon>Bacillati</taxon>
        <taxon>Actinomycetota</taxon>
        <taxon>Actinomycetes</taxon>
        <taxon>Micrococcales</taxon>
        <taxon>Micrococcaceae</taxon>
        <taxon>Kocuria</taxon>
    </lineage>
</organism>
<name>M2XXP1_9MICC</name>
<dbReference type="EMBL" id="ANHZ02000003">
    <property type="protein sequence ID" value="EME37583.1"/>
    <property type="molecule type" value="Genomic_DNA"/>
</dbReference>
<accession>M2XXP1</accession>
<gene>
    <name evidence="1" type="ORF">C884_01634</name>
</gene>
<comment type="caution">
    <text evidence="1">The sequence shown here is derived from an EMBL/GenBank/DDBJ whole genome shotgun (WGS) entry which is preliminary data.</text>
</comment>
<dbReference type="Proteomes" id="UP000009877">
    <property type="component" value="Unassembled WGS sequence"/>
</dbReference>
<sequence length="79" mass="8627">MFHRQRDAIEAHLTVVFTALAVARSMQNTTGLSLKKIITTLRPIQSALLRAGSHTQLIPPHIPENAALIINQITGKPGH</sequence>
<keyword evidence="2" id="KW-1185">Reference proteome</keyword>
<evidence type="ECO:0000313" key="2">
    <source>
        <dbReference type="Proteomes" id="UP000009877"/>
    </source>
</evidence>
<proteinExistence type="predicted"/>
<reference evidence="1 2" key="1">
    <citation type="journal article" date="2014" name="Genome Announc.">
        <title>Draft Genome Sequence of Kocuria palustris PEL.</title>
        <authorList>
            <person name="Sharma G."/>
            <person name="Khatri I."/>
            <person name="Subramanian S."/>
        </authorList>
    </citation>
    <scope>NUCLEOTIDE SEQUENCE [LARGE SCALE GENOMIC DNA]</scope>
    <source>
        <strain evidence="1 2">PEL</strain>
    </source>
</reference>
<evidence type="ECO:0000313" key="1">
    <source>
        <dbReference type="EMBL" id="EME37583.1"/>
    </source>
</evidence>